<feature type="signal peptide" evidence="1">
    <location>
        <begin position="1"/>
        <end position="17"/>
    </location>
</feature>
<dbReference type="AlphaFoldDB" id="A0A6A5ZFP6"/>
<feature type="chain" id="PRO_5025472315" evidence="1">
    <location>
        <begin position="18"/>
        <end position="205"/>
    </location>
</feature>
<accession>A0A6A5ZFP6</accession>
<name>A0A6A5ZFP6_9PLEO</name>
<evidence type="ECO:0000313" key="3">
    <source>
        <dbReference type="Proteomes" id="UP000799770"/>
    </source>
</evidence>
<proteinExistence type="predicted"/>
<keyword evidence="1" id="KW-0732">Signal</keyword>
<evidence type="ECO:0000313" key="2">
    <source>
        <dbReference type="EMBL" id="KAF2117924.1"/>
    </source>
</evidence>
<dbReference type="Proteomes" id="UP000799770">
    <property type="component" value="Unassembled WGS sequence"/>
</dbReference>
<protein>
    <submittedName>
        <fullName evidence="2">Uncharacterized protein</fullName>
    </submittedName>
</protein>
<sequence>MFSKLFTIAAISTAVLASDFYSPVHNFGAMMKRQGGYYPSTHLCGQGTTCAEACGPTQIQCPSDSGLYCYDPAVGDHCCSDGSGNSCSAGYYCTTDGAGTTYCCPDGSDTADCAAAYSLTVSLQSISFAPIPTAESSGSPAATPVTTTSLIHVSLPSVGPTAPGYPTGNATFTTSSPPQFTGGAVKVVGGGVALMAGAAGLAGLL</sequence>
<dbReference type="EMBL" id="ML977318">
    <property type="protein sequence ID" value="KAF2117924.1"/>
    <property type="molecule type" value="Genomic_DNA"/>
</dbReference>
<dbReference type="OrthoDB" id="5409186at2759"/>
<evidence type="ECO:0000256" key="1">
    <source>
        <dbReference type="SAM" id="SignalP"/>
    </source>
</evidence>
<keyword evidence="3" id="KW-1185">Reference proteome</keyword>
<gene>
    <name evidence="2" type="ORF">BDV96DRAFT_685561</name>
</gene>
<reference evidence="2" key="1">
    <citation type="journal article" date="2020" name="Stud. Mycol.">
        <title>101 Dothideomycetes genomes: a test case for predicting lifestyles and emergence of pathogens.</title>
        <authorList>
            <person name="Haridas S."/>
            <person name="Albert R."/>
            <person name="Binder M."/>
            <person name="Bloem J."/>
            <person name="Labutti K."/>
            <person name="Salamov A."/>
            <person name="Andreopoulos B."/>
            <person name="Baker S."/>
            <person name="Barry K."/>
            <person name="Bills G."/>
            <person name="Bluhm B."/>
            <person name="Cannon C."/>
            <person name="Castanera R."/>
            <person name="Culley D."/>
            <person name="Daum C."/>
            <person name="Ezra D."/>
            <person name="Gonzalez J."/>
            <person name="Henrissat B."/>
            <person name="Kuo A."/>
            <person name="Liang C."/>
            <person name="Lipzen A."/>
            <person name="Lutzoni F."/>
            <person name="Magnuson J."/>
            <person name="Mondo S."/>
            <person name="Nolan M."/>
            <person name="Ohm R."/>
            <person name="Pangilinan J."/>
            <person name="Park H.-J."/>
            <person name="Ramirez L."/>
            <person name="Alfaro M."/>
            <person name="Sun H."/>
            <person name="Tritt A."/>
            <person name="Yoshinaga Y."/>
            <person name="Zwiers L.-H."/>
            <person name="Turgeon B."/>
            <person name="Goodwin S."/>
            <person name="Spatafora J."/>
            <person name="Crous P."/>
            <person name="Grigoriev I."/>
        </authorList>
    </citation>
    <scope>NUCLEOTIDE SEQUENCE</scope>
    <source>
        <strain evidence="2">CBS 627.86</strain>
    </source>
</reference>
<organism evidence="2 3">
    <name type="scientific">Lophiotrema nucula</name>
    <dbReference type="NCBI Taxonomy" id="690887"/>
    <lineage>
        <taxon>Eukaryota</taxon>
        <taxon>Fungi</taxon>
        <taxon>Dikarya</taxon>
        <taxon>Ascomycota</taxon>
        <taxon>Pezizomycotina</taxon>
        <taxon>Dothideomycetes</taxon>
        <taxon>Pleosporomycetidae</taxon>
        <taxon>Pleosporales</taxon>
        <taxon>Lophiotremataceae</taxon>
        <taxon>Lophiotrema</taxon>
    </lineage>
</organism>